<name>A0A402CZX8_9BACT</name>
<keyword evidence="3" id="KW-0808">Transferase</keyword>
<keyword evidence="4" id="KW-1185">Reference proteome</keyword>
<dbReference type="InterPro" id="IPR003594">
    <property type="entry name" value="HATPase_dom"/>
</dbReference>
<organism evidence="3 4">
    <name type="scientific">Capsulimonas corticalis</name>
    <dbReference type="NCBI Taxonomy" id="2219043"/>
    <lineage>
        <taxon>Bacteria</taxon>
        <taxon>Bacillati</taxon>
        <taxon>Armatimonadota</taxon>
        <taxon>Armatimonadia</taxon>
        <taxon>Capsulimonadales</taxon>
        <taxon>Capsulimonadaceae</taxon>
        <taxon>Capsulimonas</taxon>
    </lineage>
</organism>
<reference evidence="3 4" key="1">
    <citation type="journal article" date="2019" name="Int. J. Syst. Evol. Microbiol.">
        <title>Capsulimonas corticalis gen. nov., sp. nov., an aerobic capsulated bacterium, of a novel bacterial order, Capsulimonadales ord. nov., of the class Armatimonadia of the phylum Armatimonadetes.</title>
        <authorList>
            <person name="Li J."/>
            <person name="Kudo C."/>
            <person name="Tonouchi A."/>
        </authorList>
    </citation>
    <scope>NUCLEOTIDE SEQUENCE [LARGE SCALE GENOMIC DNA]</scope>
    <source>
        <strain evidence="3 4">AX-7</strain>
    </source>
</reference>
<dbReference type="Proteomes" id="UP000287394">
    <property type="component" value="Chromosome"/>
</dbReference>
<dbReference type="AlphaFoldDB" id="A0A402CZX8"/>
<protein>
    <submittedName>
        <fullName evidence="3">Serine-protein kinase RsbW</fullName>
    </submittedName>
</protein>
<evidence type="ECO:0000313" key="3">
    <source>
        <dbReference type="EMBL" id="BDI33846.1"/>
    </source>
</evidence>
<dbReference type="PANTHER" id="PTHR35526">
    <property type="entry name" value="ANTI-SIGMA-F FACTOR RSBW-RELATED"/>
    <property type="match status" value="1"/>
</dbReference>
<accession>A0A402CZX8</accession>
<dbReference type="Gene3D" id="3.30.565.10">
    <property type="entry name" value="Histidine kinase-like ATPase, C-terminal domain"/>
    <property type="match status" value="1"/>
</dbReference>
<evidence type="ECO:0000259" key="2">
    <source>
        <dbReference type="Pfam" id="PF13581"/>
    </source>
</evidence>
<gene>
    <name evidence="3" type="primary">rsbW</name>
    <name evidence="3" type="ORF">CCAX7_58970</name>
</gene>
<dbReference type="GO" id="GO:0004674">
    <property type="term" value="F:protein serine/threonine kinase activity"/>
    <property type="evidence" value="ECO:0007669"/>
    <property type="project" value="UniProtKB-KW"/>
</dbReference>
<sequence length="142" mass="15086">MTQTLCDTVELVIPCRPEYVGVARLAVLGIASRMPFSYDEVEDVRLAVGEACTHAVERAGDTSAQIKIVSTIDSVALVIEVIDDVPVGTEPVVQSEDAQLLEAAGVDQQGLGALLMEILVDEVKITSSETGTSVRLTKFAPE</sequence>
<evidence type="ECO:0000256" key="1">
    <source>
        <dbReference type="ARBA" id="ARBA00022527"/>
    </source>
</evidence>
<dbReference type="FunCoup" id="A0A402CZX8">
    <property type="interactions" value="43"/>
</dbReference>
<dbReference type="Pfam" id="PF13581">
    <property type="entry name" value="HATPase_c_2"/>
    <property type="match status" value="1"/>
</dbReference>
<dbReference type="OrthoDB" id="9798941at2"/>
<feature type="domain" description="Histidine kinase/HSP90-like ATPase" evidence="2">
    <location>
        <begin position="14"/>
        <end position="138"/>
    </location>
</feature>
<keyword evidence="3" id="KW-0418">Kinase</keyword>
<dbReference type="InterPro" id="IPR050267">
    <property type="entry name" value="Anti-sigma-factor_SerPK"/>
</dbReference>
<dbReference type="InterPro" id="IPR036890">
    <property type="entry name" value="HATPase_C_sf"/>
</dbReference>
<dbReference type="EMBL" id="AP025739">
    <property type="protein sequence ID" value="BDI33846.1"/>
    <property type="molecule type" value="Genomic_DNA"/>
</dbReference>
<keyword evidence="1" id="KW-0723">Serine/threonine-protein kinase</keyword>
<dbReference type="KEGG" id="ccot:CCAX7_58970"/>
<dbReference type="RefSeq" id="WP_119322824.1">
    <property type="nucleotide sequence ID" value="NZ_AP025739.1"/>
</dbReference>
<dbReference type="PANTHER" id="PTHR35526:SF3">
    <property type="entry name" value="ANTI-SIGMA-F FACTOR RSBW"/>
    <property type="match status" value="1"/>
</dbReference>
<dbReference type="CDD" id="cd16936">
    <property type="entry name" value="HATPase_RsbW-like"/>
    <property type="match status" value="1"/>
</dbReference>
<evidence type="ECO:0000313" key="4">
    <source>
        <dbReference type="Proteomes" id="UP000287394"/>
    </source>
</evidence>
<proteinExistence type="predicted"/>